<keyword evidence="2" id="KW-1185">Reference proteome</keyword>
<keyword evidence="1" id="KW-0614">Plasmid</keyword>
<dbReference type="RefSeq" id="WP_020732387.1">
    <property type="nucleotide sequence ID" value="NZ_CP014350.1"/>
</dbReference>
<geneLocation type="plasmid" evidence="1 2">
    <name>megaplasmid</name>
</geneLocation>
<keyword evidence="1" id="KW-0449">Lipoprotein</keyword>
<name>A0ABM6AQT9_BORHE</name>
<evidence type="ECO:0000313" key="1">
    <source>
        <dbReference type="EMBL" id="ANA43694.1"/>
    </source>
</evidence>
<reference evidence="1 2" key="1">
    <citation type="journal article" date="2013" name="J. Bacteriol.">
        <title>Large linear plasmids of Borrelia species that cause relapsing fever.</title>
        <authorList>
            <person name="Miller S.C."/>
            <person name="Porcella S.F."/>
            <person name="Raffel S.J."/>
            <person name="Schwan T.G."/>
            <person name="Barbour A.G."/>
        </authorList>
    </citation>
    <scope>NUCLEOTIDE SEQUENCE [LARGE SCALE GENOMIC DNA]</scope>
    <source>
        <strain evidence="1 2">HS1</strain>
    </source>
</reference>
<protein>
    <submittedName>
        <fullName evidence="1">Lipoprotein</fullName>
    </submittedName>
</protein>
<evidence type="ECO:0000313" key="2">
    <source>
        <dbReference type="Proteomes" id="UP000078430"/>
    </source>
</evidence>
<dbReference type="GeneID" id="71843733"/>
<dbReference type="Proteomes" id="UP000078430">
    <property type="component" value="Plasmid megaplasmid"/>
</dbReference>
<sequence length="267" mass="29667">MERIYMVMCILNALWFVGCLGPRGPVGVSGPAGIDGHTGELGKKVVRGDIAILRMSLLELKRSYNANVEGFDLQKGNINTKVLFEHNMFGNRFKLDNPDNKRNDFYASLKYDIADIKIVEQIIKDFAVGSLRGQVDGTLQSDALSLLPILSDSSWFVRQVISLLEAELATLQQSNDVAGISEINVMLMMMLRLRESVIDDVKEKLKSAEPFLSPNIIDFLGVRAILNPMILAGGKVRAKIYGTNMTLRSLKNAIEEKINELKRALVP</sequence>
<gene>
    <name evidence="1" type="ORF">AXX13_A0250</name>
</gene>
<proteinExistence type="predicted"/>
<accession>A0ABM6AQT9</accession>
<reference evidence="1 2" key="2">
    <citation type="journal article" date="2016" name="Genome Announc.">
        <title>Chromosome and Plasmids of the Tick-Borne Relapsing Fever Agent Borrelia hermsii.</title>
        <authorList>
            <person name="Barbour A.G."/>
        </authorList>
    </citation>
    <scope>NUCLEOTIDE SEQUENCE [LARGE SCALE GENOMIC DNA]</scope>
    <source>
        <strain evidence="1 2">HS1</strain>
    </source>
</reference>
<dbReference type="PROSITE" id="PS51257">
    <property type="entry name" value="PROKAR_LIPOPROTEIN"/>
    <property type="match status" value="1"/>
</dbReference>
<organism evidence="1 2">
    <name type="scientific">Borrelia hermsii HS1</name>
    <dbReference type="NCBI Taxonomy" id="1867252"/>
    <lineage>
        <taxon>Bacteria</taxon>
        <taxon>Pseudomonadati</taxon>
        <taxon>Spirochaetota</taxon>
        <taxon>Spirochaetia</taxon>
        <taxon>Spirochaetales</taxon>
        <taxon>Borreliaceae</taxon>
        <taxon>Borrelia</taxon>
    </lineage>
</organism>
<dbReference type="EMBL" id="CP014350">
    <property type="protein sequence ID" value="ANA43694.1"/>
    <property type="molecule type" value="Genomic_DNA"/>
</dbReference>